<evidence type="ECO:0000313" key="2">
    <source>
        <dbReference type="EMBL" id="MYL35128.1"/>
    </source>
</evidence>
<feature type="domain" description="FAS1-like dehydratase" evidence="1">
    <location>
        <begin position="4"/>
        <end position="118"/>
    </location>
</feature>
<dbReference type="Gene3D" id="3.10.129.10">
    <property type="entry name" value="Hotdog Thioesterase"/>
    <property type="match status" value="1"/>
</dbReference>
<dbReference type="InterPro" id="IPR029069">
    <property type="entry name" value="HotDog_dom_sf"/>
</dbReference>
<accession>A0A6I4ZYF1</accession>
<dbReference type="EMBL" id="WMEQ01000014">
    <property type="protein sequence ID" value="MYL35128.1"/>
    <property type="molecule type" value="Genomic_DNA"/>
</dbReference>
<organism evidence="2 3">
    <name type="scientific">Pontibacillus yanchengensis</name>
    <dbReference type="NCBI Taxonomy" id="462910"/>
    <lineage>
        <taxon>Bacteria</taxon>
        <taxon>Bacillati</taxon>
        <taxon>Bacillota</taxon>
        <taxon>Bacilli</taxon>
        <taxon>Bacillales</taxon>
        <taxon>Bacillaceae</taxon>
        <taxon>Pontibacillus</taxon>
    </lineage>
</organism>
<dbReference type="SUPFAM" id="SSF54637">
    <property type="entry name" value="Thioesterase/thiol ester dehydrase-isomerase"/>
    <property type="match status" value="1"/>
</dbReference>
<dbReference type="RefSeq" id="WP_160847266.1">
    <property type="nucleotide sequence ID" value="NZ_WMEQ01000014.1"/>
</dbReference>
<comment type="caution">
    <text evidence="2">The sequence shown here is derived from an EMBL/GenBank/DDBJ whole genome shotgun (WGS) entry which is preliminary data.</text>
</comment>
<protein>
    <recommendedName>
        <fullName evidence="1">FAS1-like dehydratase domain-containing protein</fullName>
    </recommendedName>
</protein>
<dbReference type="Pfam" id="PF13452">
    <property type="entry name" value="FAS1_DH_region"/>
    <property type="match status" value="1"/>
</dbReference>
<reference evidence="2 3" key="1">
    <citation type="submission" date="2019-11" db="EMBL/GenBank/DDBJ databases">
        <title>Genome sequences of 17 halophilic strains isolated from different environments.</title>
        <authorList>
            <person name="Furrow R.E."/>
        </authorList>
    </citation>
    <scope>NUCLEOTIDE SEQUENCE [LARGE SCALE GENOMIC DNA]</scope>
    <source>
        <strain evidence="2 3">22514_16_FS</strain>
    </source>
</reference>
<dbReference type="OrthoDB" id="160199at2"/>
<name>A0A6I4ZYF1_9BACI</name>
<dbReference type="AlphaFoldDB" id="A0A6I4ZYF1"/>
<proteinExistence type="predicted"/>
<sequence>MDASLIGSTTKVQSICISPQEIKEYAEAIFIHNGIYIGQNTAIEEGYEDIPIPPTMPIVFWKSIHIPWLSTLDGLVHTNQSFHYDQSLLANRTYECVVELTNVVEKRRHNKRMTFFEHRLLIYFQGELHGTAFTTLMAMEEGVT</sequence>
<dbReference type="Proteomes" id="UP000468638">
    <property type="component" value="Unassembled WGS sequence"/>
</dbReference>
<gene>
    <name evidence="2" type="ORF">GLW05_16225</name>
</gene>
<evidence type="ECO:0000313" key="3">
    <source>
        <dbReference type="Proteomes" id="UP000468638"/>
    </source>
</evidence>
<dbReference type="InterPro" id="IPR039569">
    <property type="entry name" value="FAS1-like_DH_region"/>
</dbReference>
<evidence type="ECO:0000259" key="1">
    <source>
        <dbReference type="Pfam" id="PF13452"/>
    </source>
</evidence>